<name>A0ABR3RH77_9PLEO</name>
<feature type="compositionally biased region" description="Low complexity" evidence="1">
    <location>
        <begin position="39"/>
        <end position="57"/>
    </location>
</feature>
<gene>
    <name evidence="2" type="ORF">SLS60_005380</name>
</gene>
<dbReference type="EMBL" id="JAKJXO020000006">
    <property type="protein sequence ID" value="KAL1603790.1"/>
    <property type="molecule type" value="Genomic_DNA"/>
</dbReference>
<evidence type="ECO:0000256" key="1">
    <source>
        <dbReference type="SAM" id="MobiDB-lite"/>
    </source>
</evidence>
<keyword evidence="3" id="KW-1185">Reference proteome</keyword>
<protein>
    <submittedName>
        <fullName evidence="2">Uncharacterized protein</fullName>
    </submittedName>
</protein>
<evidence type="ECO:0000313" key="3">
    <source>
        <dbReference type="Proteomes" id="UP001521785"/>
    </source>
</evidence>
<dbReference type="Pfam" id="PF05186">
    <property type="entry name" value="Dpy-30"/>
    <property type="match status" value="1"/>
</dbReference>
<dbReference type="Gene3D" id="1.20.890.10">
    <property type="entry name" value="cAMP-dependent protein kinase regulatory subunit, dimerization-anchoring domain"/>
    <property type="match status" value="1"/>
</dbReference>
<dbReference type="InterPro" id="IPR007858">
    <property type="entry name" value="Dpy-30_motif"/>
</dbReference>
<accession>A0ABR3RH77</accession>
<organism evidence="2 3">
    <name type="scientific">Paraconiothyrium brasiliense</name>
    <dbReference type="NCBI Taxonomy" id="300254"/>
    <lineage>
        <taxon>Eukaryota</taxon>
        <taxon>Fungi</taxon>
        <taxon>Dikarya</taxon>
        <taxon>Ascomycota</taxon>
        <taxon>Pezizomycotina</taxon>
        <taxon>Dothideomycetes</taxon>
        <taxon>Pleosporomycetidae</taxon>
        <taxon>Pleosporales</taxon>
        <taxon>Massarineae</taxon>
        <taxon>Didymosphaeriaceae</taxon>
        <taxon>Paraconiothyrium</taxon>
    </lineage>
</organism>
<feature type="compositionally biased region" description="Low complexity" evidence="1">
    <location>
        <begin position="111"/>
        <end position="138"/>
    </location>
</feature>
<feature type="compositionally biased region" description="Low complexity" evidence="1">
    <location>
        <begin position="89"/>
        <end position="104"/>
    </location>
</feature>
<proteinExistence type="predicted"/>
<reference evidence="2 3" key="1">
    <citation type="submission" date="2024-02" db="EMBL/GenBank/DDBJ databases">
        <title>De novo assembly and annotation of 12 fungi associated with fruit tree decline syndrome in Ontario, Canada.</title>
        <authorList>
            <person name="Sulman M."/>
            <person name="Ellouze W."/>
            <person name="Ilyukhin E."/>
        </authorList>
    </citation>
    <scope>NUCLEOTIDE SEQUENCE [LARGE SCALE GENOMIC DNA]</scope>
    <source>
        <strain evidence="2 3">M42-189</strain>
    </source>
</reference>
<dbReference type="Proteomes" id="UP001521785">
    <property type="component" value="Unassembled WGS sequence"/>
</dbReference>
<evidence type="ECO:0000313" key="2">
    <source>
        <dbReference type="EMBL" id="KAL1603790.1"/>
    </source>
</evidence>
<feature type="region of interest" description="Disordered" evidence="1">
    <location>
        <begin position="1"/>
        <end position="149"/>
    </location>
</feature>
<sequence length="179" mass="18573">MSQPTPRNPFLFQPGHSLPTPLVDLNDQNMADPAHEALPQTAAVTSPTTVAAPALAPIPNGTPAEDVEMADSAPVPHSAVEQSAPTEIPAIASESAPAPQSEPQAQPPPVQQQQQPVQPALSAASPAPAPASSRNSPHPSGPAQIPVHATLHGAPTRQYLNQHVTPHLLEAMKHLVTEE</sequence>
<comment type="caution">
    <text evidence="2">The sequence shown here is derived from an EMBL/GenBank/DDBJ whole genome shotgun (WGS) entry which is preliminary data.</text>
</comment>